<organism evidence="2 3">
    <name type="scientific">Basidiobolus meristosporus CBS 931.73</name>
    <dbReference type="NCBI Taxonomy" id="1314790"/>
    <lineage>
        <taxon>Eukaryota</taxon>
        <taxon>Fungi</taxon>
        <taxon>Fungi incertae sedis</taxon>
        <taxon>Zoopagomycota</taxon>
        <taxon>Entomophthoromycotina</taxon>
        <taxon>Basidiobolomycetes</taxon>
        <taxon>Basidiobolales</taxon>
        <taxon>Basidiobolaceae</taxon>
        <taxon>Basidiobolus</taxon>
    </lineage>
</organism>
<dbReference type="Gene3D" id="1.20.1280.50">
    <property type="match status" value="1"/>
</dbReference>
<dbReference type="SMART" id="SM00256">
    <property type="entry name" value="FBOX"/>
    <property type="match status" value="1"/>
</dbReference>
<comment type="caution">
    <text evidence="2">The sequence shown here is derived from an EMBL/GenBank/DDBJ whole genome shotgun (WGS) entry which is preliminary data.</text>
</comment>
<protein>
    <recommendedName>
        <fullName evidence="1">F-box domain-containing protein</fullName>
    </recommendedName>
</protein>
<keyword evidence="3" id="KW-1185">Reference proteome</keyword>
<dbReference type="OrthoDB" id="2399195at2759"/>
<dbReference type="PROSITE" id="PS50181">
    <property type="entry name" value="FBOX"/>
    <property type="match status" value="1"/>
</dbReference>
<dbReference type="EMBL" id="MCFE01000019">
    <property type="protein sequence ID" value="ORY06079.1"/>
    <property type="molecule type" value="Genomic_DNA"/>
</dbReference>
<name>A0A1Y1Z751_9FUNG</name>
<dbReference type="CDD" id="cd09917">
    <property type="entry name" value="F-box_SF"/>
    <property type="match status" value="1"/>
</dbReference>
<sequence>MLTPYFHSTNPSAKKLPSWQANITDFPPEVVGHILSFLDLGSLITARFCCKEWFSFAQSHIKKKLKDTSVSLTFEQESKWKFQVEFAFSSVDLSSSKVRYRVKSLKTRRCFYGILLENPRIANITLSPYDSPNVWASRCLPIKKPGVFFSVVPGRAPEERWAIAYEVAKTPPVHRDDLEPIDGERWVTPFIFECSLQFLACDSKPSFFRKVAKMLPARRRSSLIPVSMPTTPGTLLTAS</sequence>
<dbReference type="InterPro" id="IPR001810">
    <property type="entry name" value="F-box_dom"/>
</dbReference>
<dbReference type="InParanoid" id="A0A1Y1Z751"/>
<accession>A0A1Y1Z751</accession>
<proteinExistence type="predicted"/>
<reference evidence="2 3" key="1">
    <citation type="submission" date="2016-07" db="EMBL/GenBank/DDBJ databases">
        <title>Pervasive Adenine N6-methylation of Active Genes in Fungi.</title>
        <authorList>
            <consortium name="DOE Joint Genome Institute"/>
            <person name="Mondo S.J."/>
            <person name="Dannebaum R.O."/>
            <person name="Kuo R.C."/>
            <person name="Labutti K."/>
            <person name="Haridas S."/>
            <person name="Kuo A."/>
            <person name="Salamov A."/>
            <person name="Ahrendt S.R."/>
            <person name="Lipzen A."/>
            <person name="Sullivan W."/>
            <person name="Andreopoulos W.B."/>
            <person name="Clum A."/>
            <person name="Lindquist E."/>
            <person name="Daum C."/>
            <person name="Ramamoorthy G.K."/>
            <person name="Gryganskyi A."/>
            <person name="Culley D."/>
            <person name="Magnuson J.K."/>
            <person name="James T.Y."/>
            <person name="O'Malley M.A."/>
            <person name="Stajich J.E."/>
            <person name="Spatafora J.W."/>
            <person name="Visel A."/>
            <person name="Grigoriev I.V."/>
        </authorList>
    </citation>
    <scope>NUCLEOTIDE SEQUENCE [LARGE SCALE GENOMIC DNA]</scope>
    <source>
        <strain evidence="2 3">CBS 931.73</strain>
    </source>
</reference>
<feature type="domain" description="F-box" evidence="1">
    <location>
        <begin position="20"/>
        <end position="68"/>
    </location>
</feature>
<dbReference type="InterPro" id="IPR036047">
    <property type="entry name" value="F-box-like_dom_sf"/>
</dbReference>
<dbReference type="Proteomes" id="UP000193498">
    <property type="component" value="Unassembled WGS sequence"/>
</dbReference>
<dbReference type="Pfam" id="PF00646">
    <property type="entry name" value="F-box"/>
    <property type="match status" value="1"/>
</dbReference>
<dbReference type="SUPFAM" id="SSF81383">
    <property type="entry name" value="F-box domain"/>
    <property type="match status" value="1"/>
</dbReference>
<gene>
    <name evidence="2" type="ORF">K493DRAFT_296153</name>
</gene>
<evidence type="ECO:0000259" key="1">
    <source>
        <dbReference type="PROSITE" id="PS50181"/>
    </source>
</evidence>
<dbReference type="AlphaFoldDB" id="A0A1Y1Z751"/>
<evidence type="ECO:0000313" key="3">
    <source>
        <dbReference type="Proteomes" id="UP000193498"/>
    </source>
</evidence>
<evidence type="ECO:0000313" key="2">
    <source>
        <dbReference type="EMBL" id="ORY06079.1"/>
    </source>
</evidence>